<dbReference type="EMBL" id="BAABME010000237">
    <property type="protein sequence ID" value="GAA0140967.1"/>
    <property type="molecule type" value="Genomic_DNA"/>
</dbReference>
<evidence type="ECO:0000256" key="1">
    <source>
        <dbReference type="ARBA" id="ARBA00022690"/>
    </source>
</evidence>
<dbReference type="InterPro" id="IPR006462">
    <property type="entry name" value="MS5"/>
</dbReference>
<dbReference type="PANTHER" id="PTHR31260">
    <property type="entry name" value="CYSTATIN/MONELLIN SUPERFAMILY PROTEIN"/>
    <property type="match status" value="1"/>
</dbReference>
<dbReference type="PANTHER" id="PTHR31260:SF28">
    <property type="entry name" value="CYSTATIN DOMAIN PROTEIN"/>
    <property type="match status" value="1"/>
</dbReference>
<comment type="caution">
    <text evidence="4">The sequence shown here is derived from an EMBL/GenBank/DDBJ whole genome shotgun (WGS) entry which is preliminary data.</text>
</comment>
<organism evidence="4 5">
    <name type="scientific">Lithospermum erythrorhizon</name>
    <name type="common">Purple gromwell</name>
    <name type="synonym">Lithospermum officinale var. erythrorhizon</name>
    <dbReference type="NCBI Taxonomy" id="34254"/>
    <lineage>
        <taxon>Eukaryota</taxon>
        <taxon>Viridiplantae</taxon>
        <taxon>Streptophyta</taxon>
        <taxon>Embryophyta</taxon>
        <taxon>Tracheophyta</taxon>
        <taxon>Spermatophyta</taxon>
        <taxon>Magnoliopsida</taxon>
        <taxon>eudicotyledons</taxon>
        <taxon>Gunneridae</taxon>
        <taxon>Pentapetalae</taxon>
        <taxon>asterids</taxon>
        <taxon>lamiids</taxon>
        <taxon>Boraginales</taxon>
        <taxon>Boraginaceae</taxon>
        <taxon>Boraginoideae</taxon>
        <taxon>Lithospermeae</taxon>
        <taxon>Lithospermum</taxon>
    </lineage>
</organism>
<dbReference type="CDD" id="cd00042">
    <property type="entry name" value="CY"/>
    <property type="match status" value="1"/>
</dbReference>
<dbReference type="InterPro" id="IPR000010">
    <property type="entry name" value="Cystatin_dom"/>
</dbReference>
<reference evidence="4 5" key="1">
    <citation type="submission" date="2024-01" db="EMBL/GenBank/DDBJ databases">
        <title>The complete chloroplast genome sequence of Lithospermum erythrorhizon: insights into the phylogenetic relationship among Boraginaceae species and the maternal lineages of purple gromwells.</title>
        <authorList>
            <person name="Okada T."/>
            <person name="Watanabe K."/>
        </authorList>
    </citation>
    <scope>NUCLEOTIDE SEQUENCE [LARGE SCALE GENOMIC DNA]</scope>
</reference>
<dbReference type="SUPFAM" id="SSF54403">
    <property type="entry name" value="Cystatin/monellin"/>
    <property type="match status" value="1"/>
</dbReference>
<dbReference type="Pfam" id="PF00031">
    <property type="entry name" value="Cystatin"/>
    <property type="match status" value="1"/>
</dbReference>
<evidence type="ECO:0000256" key="2">
    <source>
        <dbReference type="ARBA" id="ARBA00022704"/>
    </source>
</evidence>
<gene>
    <name evidence="4" type="ORF">LIER_02217</name>
</gene>
<feature type="domain" description="Cystatin" evidence="3">
    <location>
        <begin position="84"/>
        <end position="144"/>
    </location>
</feature>
<evidence type="ECO:0000313" key="5">
    <source>
        <dbReference type="Proteomes" id="UP001454036"/>
    </source>
</evidence>
<dbReference type="GO" id="GO:0004869">
    <property type="term" value="F:cysteine-type endopeptidase inhibitor activity"/>
    <property type="evidence" value="ECO:0007669"/>
    <property type="project" value="UniProtKB-KW"/>
</dbReference>
<proteinExistence type="predicted"/>
<dbReference type="AlphaFoldDB" id="A0AAV3NTD4"/>
<accession>A0AAV3NTD4</accession>
<keyword evidence="5" id="KW-1185">Reference proteome</keyword>
<evidence type="ECO:0000313" key="4">
    <source>
        <dbReference type="EMBL" id="GAA0140967.1"/>
    </source>
</evidence>
<protein>
    <recommendedName>
        <fullName evidence="3">Cystatin domain-containing protein</fullName>
    </recommendedName>
</protein>
<sequence>MPEDKRFDMVRNLFYRPRDHHHDHQHDYVDDFDKKVNDELWEKYHYQSTQSQGFDIVDYPFDGCGIITPMFNNTCPVNAKTYHMLSDCSRMAVDAYNQREGTDYTVNRVTKVCAQLVAAGMMYFITFEAINSSHHHNVFQAKVYAPPMMGAKEVVLVRPKA</sequence>
<keyword evidence="1" id="KW-0646">Protease inhibitor</keyword>
<dbReference type="Proteomes" id="UP001454036">
    <property type="component" value="Unassembled WGS sequence"/>
</dbReference>
<keyword evidence="2" id="KW-0789">Thiol protease inhibitor</keyword>
<name>A0AAV3NTD4_LITER</name>
<evidence type="ECO:0000259" key="3">
    <source>
        <dbReference type="Pfam" id="PF00031"/>
    </source>
</evidence>
<dbReference type="Gene3D" id="3.10.450.10">
    <property type="match status" value="1"/>
</dbReference>
<dbReference type="InterPro" id="IPR046350">
    <property type="entry name" value="Cystatin_sf"/>
</dbReference>